<dbReference type="Pfam" id="PF04938">
    <property type="entry name" value="SIP1"/>
    <property type="match status" value="1"/>
</dbReference>
<dbReference type="EMBL" id="CABFWN010000001">
    <property type="protein sequence ID" value="VUG16122.1"/>
    <property type="molecule type" value="Genomic_DNA"/>
</dbReference>
<accession>A0A7D9GXF1</accession>
<organism evidence="1 2">
    <name type="scientific">Dekkera bruxellensis</name>
    <name type="common">Brettanomyces custersii</name>
    <dbReference type="NCBI Taxonomy" id="5007"/>
    <lineage>
        <taxon>Eukaryota</taxon>
        <taxon>Fungi</taxon>
        <taxon>Dikarya</taxon>
        <taxon>Ascomycota</taxon>
        <taxon>Saccharomycotina</taxon>
        <taxon>Pichiomycetes</taxon>
        <taxon>Pichiales</taxon>
        <taxon>Pichiaceae</taxon>
        <taxon>Brettanomyces</taxon>
    </lineage>
</organism>
<sequence length="309" mass="35543">MSQNCGGPRPYPVGIFKKQKTSLHGHKNVNRADTNENNTIDRTINSQLSRNTTKPGSDIVKGPLDPIFGQHRAFPISIETANVNFSKNPSSAIEYLAQVRLEAATATRMAIGKEADYETNAGKHGNTDIDMNIEKITTNDNTVDSQLKILGICEVLDSFTEEYKVMRKKYAEYRSQLTELNAIELPETQKEWKYFIFNNEPKYDFVAQIIEEGQHMKLMVYFTKWLNTKMDRNFEKWLIMVLEALDQYLSPSDLSVVRGLGKKARKQLRNSLDDRNRKIMFEVLTVTGKFYGQRDLLEDTDKTLLNQKR</sequence>
<evidence type="ECO:0000313" key="1">
    <source>
        <dbReference type="EMBL" id="VUG16122.1"/>
    </source>
</evidence>
<keyword evidence="2" id="KW-1185">Reference proteome</keyword>
<reference evidence="1 2" key="1">
    <citation type="submission" date="2019-07" db="EMBL/GenBank/DDBJ databases">
        <authorList>
            <person name="Friedrich A."/>
            <person name="Schacherer J."/>
        </authorList>
    </citation>
    <scope>NUCLEOTIDE SEQUENCE [LARGE SCALE GENOMIC DNA]</scope>
</reference>
<dbReference type="Proteomes" id="UP000478008">
    <property type="component" value="Unassembled WGS sequence"/>
</dbReference>
<dbReference type="InterPro" id="IPR035426">
    <property type="entry name" value="Gemin2/Brr1"/>
</dbReference>
<evidence type="ECO:0000313" key="2">
    <source>
        <dbReference type="Proteomes" id="UP000478008"/>
    </source>
</evidence>
<dbReference type="Gene3D" id="1.20.58.1070">
    <property type="match status" value="1"/>
</dbReference>
<name>A0A7D9GXF1_DEKBR</name>
<dbReference type="AlphaFoldDB" id="A0A7D9GXF1"/>
<gene>
    <name evidence="1" type="ORF">DEBR0S1_08240G</name>
</gene>
<proteinExistence type="predicted"/>
<dbReference type="GO" id="GO:0000387">
    <property type="term" value="P:spliceosomal snRNP assembly"/>
    <property type="evidence" value="ECO:0007669"/>
    <property type="project" value="InterPro"/>
</dbReference>
<protein>
    <submittedName>
        <fullName evidence="1">DEBR0S1_08240g1_1</fullName>
    </submittedName>
</protein>